<evidence type="ECO:0000256" key="1">
    <source>
        <dbReference type="ARBA" id="ARBA00006068"/>
    </source>
</evidence>
<dbReference type="InterPro" id="IPR004474">
    <property type="entry name" value="LytR_CpsA_psr"/>
</dbReference>
<gene>
    <name evidence="3" type="ORF">AB3X52_18595</name>
</gene>
<comment type="similarity">
    <text evidence="1">Belongs to the LytR/CpsA/Psr (LCP) family.</text>
</comment>
<keyword evidence="4" id="KW-1185">Reference proteome</keyword>
<dbReference type="PANTHER" id="PTHR33392:SF6">
    <property type="entry name" value="POLYISOPRENYL-TEICHOIC ACID--PEPTIDOGLYCAN TEICHOIC ACID TRANSFERASE TAGU"/>
    <property type="match status" value="1"/>
</dbReference>
<evidence type="ECO:0000259" key="2">
    <source>
        <dbReference type="Pfam" id="PF03816"/>
    </source>
</evidence>
<organism evidence="3 4">
    <name type="scientific">Nocardioides eburneus</name>
    <dbReference type="NCBI Taxonomy" id="3231482"/>
    <lineage>
        <taxon>Bacteria</taxon>
        <taxon>Bacillati</taxon>
        <taxon>Actinomycetota</taxon>
        <taxon>Actinomycetes</taxon>
        <taxon>Propionibacteriales</taxon>
        <taxon>Nocardioidaceae</taxon>
        <taxon>Nocardioides</taxon>
    </lineage>
</organism>
<dbReference type="NCBIfam" id="TIGR00350">
    <property type="entry name" value="lytR_cpsA_psr"/>
    <property type="match status" value="1"/>
</dbReference>
<evidence type="ECO:0000313" key="4">
    <source>
        <dbReference type="Proteomes" id="UP001556631"/>
    </source>
</evidence>
<dbReference type="InterPro" id="IPR050922">
    <property type="entry name" value="LytR/CpsA/Psr_CW_biosynth"/>
</dbReference>
<accession>A0ABV3T4Q6</accession>
<evidence type="ECO:0000313" key="3">
    <source>
        <dbReference type="EMBL" id="MEX0429632.1"/>
    </source>
</evidence>
<dbReference type="EMBL" id="JBFPJR010000052">
    <property type="protein sequence ID" value="MEX0429632.1"/>
    <property type="molecule type" value="Genomic_DNA"/>
</dbReference>
<dbReference type="RefSeq" id="WP_367995599.1">
    <property type="nucleotide sequence ID" value="NZ_JBFPJR010000052.1"/>
</dbReference>
<name>A0ABV3T4Q6_9ACTN</name>
<proteinExistence type="inferred from homology"/>
<reference evidence="3 4" key="1">
    <citation type="submission" date="2024-07" db="EMBL/GenBank/DDBJ databases">
        <authorList>
            <person name="Lee S."/>
            <person name="Kang M."/>
        </authorList>
    </citation>
    <scope>NUCLEOTIDE SEQUENCE [LARGE SCALE GENOMIC DNA]</scope>
    <source>
        <strain evidence="3 4">DS6</strain>
    </source>
</reference>
<dbReference type="Pfam" id="PF03816">
    <property type="entry name" value="LytR_cpsA_psr"/>
    <property type="match status" value="1"/>
</dbReference>
<sequence length="318" mass="33868">MNHPFTVLRSVLRTGRRRLAGTLALGIVLALAALVVPDSTVAPTNAELVALPEASGVDLGTLAKKDVVWILAVGSDARPGEDMLHTRGDALQLIGINTRTHAASSIGIPRDSWVDIPGHGENKINAALYYGGPRGLGDAVGDLVGIRPTYVFVTKFPYLENMVNAIGGIEVDNPVAFSDEFLKPKGFKKGRIHLDGYDAMAFSRIRHALLRGDFDRSANQQRVLAGIQAKIRAHQSDVGFLAKGVASVMKNLSTNLSPAQLFRLAQAVARVDPAKIRTCVVQGSIGDVNGASVVMPFVSAARAMGEDARDDATLSRCR</sequence>
<comment type="caution">
    <text evidence="3">The sequence shown here is derived from an EMBL/GenBank/DDBJ whole genome shotgun (WGS) entry which is preliminary data.</text>
</comment>
<protein>
    <submittedName>
        <fullName evidence="3">LCP family protein</fullName>
    </submittedName>
</protein>
<dbReference type="Gene3D" id="3.40.630.190">
    <property type="entry name" value="LCP protein"/>
    <property type="match status" value="1"/>
</dbReference>
<dbReference type="Proteomes" id="UP001556631">
    <property type="component" value="Unassembled WGS sequence"/>
</dbReference>
<dbReference type="PANTHER" id="PTHR33392">
    <property type="entry name" value="POLYISOPRENYL-TEICHOIC ACID--PEPTIDOGLYCAN TEICHOIC ACID TRANSFERASE TAGU"/>
    <property type="match status" value="1"/>
</dbReference>
<feature type="domain" description="Cell envelope-related transcriptional attenuator" evidence="2">
    <location>
        <begin position="87"/>
        <end position="231"/>
    </location>
</feature>